<dbReference type="EMBL" id="LR796140">
    <property type="protein sequence ID" value="CAB4121204.1"/>
    <property type="molecule type" value="Genomic_DNA"/>
</dbReference>
<organism evidence="1">
    <name type="scientific">uncultured Caudovirales phage</name>
    <dbReference type="NCBI Taxonomy" id="2100421"/>
    <lineage>
        <taxon>Viruses</taxon>
        <taxon>Duplodnaviria</taxon>
        <taxon>Heunggongvirae</taxon>
        <taxon>Uroviricota</taxon>
        <taxon>Caudoviricetes</taxon>
        <taxon>Peduoviridae</taxon>
        <taxon>Maltschvirus</taxon>
        <taxon>Maltschvirus maltsch</taxon>
    </lineage>
</organism>
<sequence length="70" mass="8600">MEIKSFVCQQCFIEFPNFEKEMDINGDEDNCRLCVWEWILSDYRKHPDHDQIIEAYKEIIKILKSRLLYK</sequence>
<protein>
    <submittedName>
        <fullName evidence="1">Uncharacterized protein</fullName>
    </submittedName>
</protein>
<accession>A0A6J5KGU5</accession>
<name>A0A6J5KGU5_9CAUD</name>
<evidence type="ECO:0000313" key="1">
    <source>
        <dbReference type="EMBL" id="CAB4121204.1"/>
    </source>
</evidence>
<proteinExistence type="predicted"/>
<gene>
    <name evidence="1" type="ORF">UFOVP9_27</name>
</gene>
<reference evidence="1" key="1">
    <citation type="submission" date="2020-04" db="EMBL/GenBank/DDBJ databases">
        <authorList>
            <person name="Chiriac C."/>
            <person name="Salcher M."/>
            <person name="Ghai R."/>
            <person name="Kavagutti S V."/>
        </authorList>
    </citation>
    <scope>NUCLEOTIDE SEQUENCE</scope>
</reference>